<name>A0A239EHR3_9ACTN</name>
<feature type="binding site" evidence="7">
    <location>
        <position position="37"/>
    </location>
    <ligand>
        <name>ATP</name>
        <dbReference type="ChEBI" id="CHEBI:30616"/>
    </ligand>
</feature>
<keyword evidence="3" id="KW-0808">Transferase</keyword>
<dbReference type="GO" id="GO:0004674">
    <property type="term" value="F:protein serine/threonine kinase activity"/>
    <property type="evidence" value="ECO:0007669"/>
    <property type="project" value="UniProtKB-KW"/>
</dbReference>
<protein>
    <recommendedName>
        <fullName evidence="1">non-specific serine/threonine protein kinase</fullName>
        <ecNumber evidence="1">2.7.11.1</ecNumber>
    </recommendedName>
</protein>
<evidence type="ECO:0000256" key="2">
    <source>
        <dbReference type="ARBA" id="ARBA00022527"/>
    </source>
</evidence>
<dbReference type="Pfam" id="PF00069">
    <property type="entry name" value="Pkinase"/>
    <property type="match status" value="1"/>
</dbReference>
<gene>
    <name evidence="11" type="ORF">SAMN06265355_11789</name>
</gene>
<dbReference type="PROSITE" id="PS50011">
    <property type="entry name" value="PROTEIN_KINASE_DOM"/>
    <property type="match status" value="1"/>
</dbReference>
<dbReference type="Gene3D" id="3.30.200.20">
    <property type="entry name" value="Phosphorylase Kinase, domain 1"/>
    <property type="match status" value="1"/>
</dbReference>
<feature type="region of interest" description="Disordered" evidence="8">
    <location>
        <begin position="283"/>
        <end position="406"/>
    </location>
</feature>
<feature type="region of interest" description="Disordered" evidence="8">
    <location>
        <begin position="437"/>
        <end position="478"/>
    </location>
</feature>
<evidence type="ECO:0000256" key="7">
    <source>
        <dbReference type="PROSITE-ProRule" id="PRU10141"/>
    </source>
</evidence>
<dbReference type="InterPro" id="IPR000719">
    <property type="entry name" value="Prot_kinase_dom"/>
</dbReference>
<evidence type="ECO:0000256" key="8">
    <source>
        <dbReference type="SAM" id="MobiDB-lite"/>
    </source>
</evidence>
<dbReference type="PROSITE" id="PS00107">
    <property type="entry name" value="PROTEIN_KINASE_ATP"/>
    <property type="match status" value="1"/>
</dbReference>
<keyword evidence="5 11" id="KW-0418">Kinase</keyword>
<keyword evidence="9" id="KW-0812">Transmembrane</keyword>
<evidence type="ECO:0000259" key="10">
    <source>
        <dbReference type="PROSITE" id="PS50011"/>
    </source>
</evidence>
<feature type="compositionally biased region" description="Polar residues" evidence="8">
    <location>
        <begin position="450"/>
        <end position="463"/>
    </location>
</feature>
<keyword evidence="6 7" id="KW-0067">ATP-binding</keyword>
<dbReference type="AlphaFoldDB" id="A0A239EHR3"/>
<feature type="transmembrane region" description="Helical" evidence="9">
    <location>
        <begin position="412"/>
        <end position="433"/>
    </location>
</feature>
<evidence type="ECO:0000256" key="4">
    <source>
        <dbReference type="ARBA" id="ARBA00022741"/>
    </source>
</evidence>
<dbReference type="Gene3D" id="1.10.510.10">
    <property type="entry name" value="Transferase(Phosphotransferase) domain 1"/>
    <property type="match status" value="1"/>
</dbReference>
<feature type="domain" description="Protein kinase" evidence="10">
    <location>
        <begin position="8"/>
        <end position="271"/>
    </location>
</feature>
<keyword evidence="2 11" id="KW-0723">Serine/threonine-protein kinase</keyword>
<organism evidence="11 12">
    <name type="scientific">Actinomadura mexicana</name>
    <dbReference type="NCBI Taxonomy" id="134959"/>
    <lineage>
        <taxon>Bacteria</taxon>
        <taxon>Bacillati</taxon>
        <taxon>Actinomycetota</taxon>
        <taxon>Actinomycetes</taxon>
        <taxon>Streptosporangiales</taxon>
        <taxon>Thermomonosporaceae</taxon>
        <taxon>Actinomadura</taxon>
    </lineage>
</organism>
<dbReference type="SMART" id="SM00220">
    <property type="entry name" value="S_TKc"/>
    <property type="match status" value="1"/>
</dbReference>
<keyword evidence="4 7" id="KW-0547">Nucleotide-binding</keyword>
<proteinExistence type="predicted"/>
<keyword evidence="9" id="KW-1133">Transmembrane helix</keyword>
<dbReference type="SUPFAM" id="SSF56112">
    <property type="entry name" value="Protein kinase-like (PK-like)"/>
    <property type="match status" value="1"/>
</dbReference>
<reference evidence="12" key="1">
    <citation type="submission" date="2017-06" db="EMBL/GenBank/DDBJ databases">
        <authorList>
            <person name="Varghese N."/>
            <person name="Submissions S."/>
        </authorList>
    </citation>
    <scope>NUCLEOTIDE SEQUENCE [LARGE SCALE GENOMIC DNA]</scope>
    <source>
        <strain evidence="12">DSM 44485</strain>
    </source>
</reference>
<dbReference type="InterPro" id="IPR011009">
    <property type="entry name" value="Kinase-like_dom_sf"/>
</dbReference>
<dbReference type="RefSeq" id="WP_179279129.1">
    <property type="nucleotide sequence ID" value="NZ_FZNP01000017.1"/>
</dbReference>
<dbReference type="PROSITE" id="PS00108">
    <property type="entry name" value="PROTEIN_KINASE_ST"/>
    <property type="match status" value="1"/>
</dbReference>
<feature type="compositionally biased region" description="Polar residues" evidence="8">
    <location>
        <begin position="382"/>
        <end position="401"/>
    </location>
</feature>
<dbReference type="CDD" id="cd14014">
    <property type="entry name" value="STKc_PknB_like"/>
    <property type="match status" value="1"/>
</dbReference>
<evidence type="ECO:0000313" key="11">
    <source>
        <dbReference type="EMBL" id="SNS44167.1"/>
    </source>
</evidence>
<dbReference type="InterPro" id="IPR008271">
    <property type="entry name" value="Ser/Thr_kinase_AS"/>
</dbReference>
<dbReference type="PANTHER" id="PTHR43289">
    <property type="entry name" value="MITOGEN-ACTIVATED PROTEIN KINASE KINASE KINASE 20-RELATED"/>
    <property type="match status" value="1"/>
</dbReference>
<evidence type="ECO:0000256" key="5">
    <source>
        <dbReference type="ARBA" id="ARBA00022777"/>
    </source>
</evidence>
<dbReference type="Proteomes" id="UP000198420">
    <property type="component" value="Unassembled WGS sequence"/>
</dbReference>
<dbReference type="GO" id="GO:0005524">
    <property type="term" value="F:ATP binding"/>
    <property type="evidence" value="ECO:0007669"/>
    <property type="project" value="UniProtKB-UniRule"/>
</dbReference>
<dbReference type="EC" id="2.7.11.1" evidence="1"/>
<accession>A0A239EHR3</accession>
<evidence type="ECO:0000313" key="12">
    <source>
        <dbReference type="Proteomes" id="UP000198420"/>
    </source>
</evidence>
<dbReference type="EMBL" id="FZNP01000017">
    <property type="protein sequence ID" value="SNS44167.1"/>
    <property type="molecule type" value="Genomic_DNA"/>
</dbReference>
<evidence type="ECO:0000256" key="3">
    <source>
        <dbReference type="ARBA" id="ARBA00022679"/>
    </source>
</evidence>
<evidence type="ECO:0000256" key="9">
    <source>
        <dbReference type="SAM" id="Phobius"/>
    </source>
</evidence>
<dbReference type="PANTHER" id="PTHR43289:SF6">
    <property type="entry name" value="SERINE_THREONINE-PROTEIN KINASE NEKL-3"/>
    <property type="match status" value="1"/>
</dbReference>
<feature type="compositionally biased region" description="Low complexity" evidence="8">
    <location>
        <begin position="309"/>
        <end position="320"/>
    </location>
</feature>
<evidence type="ECO:0000256" key="6">
    <source>
        <dbReference type="ARBA" id="ARBA00022840"/>
    </source>
</evidence>
<sequence>MTEDVPGYRVLEQVGEGGFSVVYRAHQERLDRMVALKVLSISAVDDAAMRRFQRECKITGRLSGHPNIVTVLDTGTTRSGRPYIVMEYFEHGALTDRLAREGPLAFAEVLRIGVKMAGALAATHETDVLHRDVKPQNVLLSRYGEPALADFGIARLVDSFDATHTQAFTPHHAAPEVLEGRPPGIGSDLYSLGSTLYQLLAGRPAFKGPPREGIAPLMLRILNDPPPPIPRPDVPRQVTDVIVRAMAKTPDERFASAVEFAQALQRVQAELRLPVTDVAHSGLGAPAVPDTGPRPSFPDTSAPPPVPAWAPTAQAPSLPAAAPPAPAPAPVPAPKPPPSPWAPNALPPRAPEAVLPQEGSRPAPQAAWPPAPAPPADDRHASGSSTTPHTTPQEGPHQTTWARPHDGPRRGLVVVAGIVLAGGLALGIGALALSGGGDGKGGTAAKSAPPSGTRTVPQGQATQAPPEPVPESQLAATRPRKVVARQVGRTAALLWALPPAARGLPLLVQQQPAGTQPIVSVKAGSQSATMPGLRPNTAHCFKVGAVLRLNQGRAPDVAWSAPACVGKAKKRTRP</sequence>
<dbReference type="InterPro" id="IPR017441">
    <property type="entry name" value="Protein_kinase_ATP_BS"/>
</dbReference>
<keyword evidence="9" id="KW-0472">Membrane</keyword>
<keyword evidence="12" id="KW-1185">Reference proteome</keyword>
<evidence type="ECO:0000256" key="1">
    <source>
        <dbReference type="ARBA" id="ARBA00012513"/>
    </source>
</evidence>
<feature type="compositionally biased region" description="Pro residues" evidence="8">
    <location>
        <begin position="321"/>
        <end position="350"/>
    </location>
</feature>